<dbReference type="AlphaFoldDB" id="A0A518E1Y3"/>
<proteinExistence type="inferred from homology"/>
<dbReference type="RefSeq" id="WP_145057066.1">
    <property type="nucleotide sequence ID" value="NZ_CP036433.1"/>
</dbReference>
<evidence type="ECO:0000313" key="5">
    <source>
        <dbReference type="Proteomes" id="UP000317648"/>
    </source>
</evidence>
<feature type="compositionally biased region" description="Polar residues" evidence="2">
    <location>
        <begin position="15"/>
        <end position="31"/>
    </location>
</feature>
<organism evidence="4 5">
    <name type="scientific">Lignipirellula cremea</name>
    <dbReference type="NCBI Taxonomy" id="2528010"/>
    <lineage>
        <taxon>Bacteria</taxon>
        <taxon>Pseudomonadati</taxon>
        <taxon>Planctomycetota</taxon>
        <taxon>Planctomycetia</taxon>
        <taxon>Pirellulales</taxon>
        <taxon>Pirellulaceae</taxon>
        <taxon>Lignipirellula</taxon>
    </lineage>
</organism>
<accession>A0A518E1Y3</accession>
<dbReference type="InterPro" id="IPR036249">
    <property type="entry name" value="Thioredoxin-like_sf"/>
</dbReference>
<evidence type="ECO:0000256" key="1">
    <source>
        <dbReference type="ARBA" id="ARBA00010996"/>
    </source>
</evidence>
<evidence type="ECO:0000313" key="4">
    <source>
        <dbReference type="EMBL" id="QDU98097.1"/>
    </source>
</evidence>
<evidence type="ECO:0000256" key="2">
    <source>
        <dbReference type="SAM" id="MobiDB-lite"/>
    </source>
</evidence>
<keyword evidence="3" id="KW-1133">Transmembrane helix</keyword>
<dbReference type="InterPro" id="IPR003782">
    <property type="entry name" value="SCO1/SenC"/>
</dbReference>
<reference evidence="4 5" key="1">
    <citation type="submission" date="2019-02" db="EMBL/GenBank/DDBJ databases">
        <title>Deep-cultivation of Planctomycetes and their phenomic and genomic characterization uncovers novel biology.</title>
        <authorList>
            <person name="Wiegand S."/>
            <person name="Jogler M."/>
            <person name="Boedeker C."/>
            <person name="Pinto D."/>
            <person name="Vollmers J."/>
            <person name="Rivas-Marin E."/>
            <person name="Kohn T."/>
            <person name="Peeters S.H."/>
            <person name="Heuer A."/>
            <person name="Rast P."/>
            <person name="Oberbeckmann S."/>
            <person name="Bunk B."/>
            <person name="Jeske O."/>
            <person name="Meyerdierks A."/>
            <person name="Storesund J.E."/>
            <person name="Kallscheuer N."/>
            <person name="Luecker S."/>
            <person name="Lage O.M."/>
            <person name="Pohl T."/>
            <person name="Merkel B.J."/>
            <person name="Hornburger P."/>
            <person name="Mueller R.-W."/>
            <person name="Bruemmer F."/>
            <person name="Labrenz M."/>
            <person name="Spormann A.M."/>
            <person name="Op den Camp H."/>
            <person name="Overmann J."/>
            <person name="Amann R."/>
            <person name="Jetten M.S.M."/>
            <person name="Mascher T."/>
            <person name="Medema M.H."/>
            <person name="Devos D.P."/>
            <person name="Kaster A.-K."/>
            <person name="Ovreas L."/>
            <person name="Rohde M."/>
            <person name="Galperin M.Y."/>
            <person name="Jogler C."/>
        </authorList>
    </citation>
    <scope>NUCLEOTIDE SEQUENCE [LARGE SCALE GENOMIC DNA]</scope>
    <source>
        <strain evidence="4 5">Pla85_3_4</strain>
    </source>
</reference>
<keyword evidence="5" id="KW-1185">Reference proteome</keyword>
<evidence type="ECO:0000256" key="3">
    <source>
        <dbReference type="SAM" id="Phobius"/>
    </source>
</evidence>
<dbReference type="PANTHER" id="PTHR12151:SF8">
    <property type="entry name" value="THIOREDOXIN DOMAIN-CONTAINING PROTEIN"/>
    <property type="match status" value="1"/>
</dbReference>
<dbReference type="Gene3D" id="3.40.30.10">
    <property type="entry name" value="Glutaredoxin"/>
    <property type="match status" value="1"/>
</dbReference>
<feature type="transmembrane region" description="Helical" evidence="3">
    <location>
        <begin position="48"/>
        <end position="69"/>
    </location>
</feature>
<protein>
    <recommendedName>
        <fullName evidence="6">SCO family protein</fullName>
    </recommendedName>
</protein>
<dbReference type="Pfam" id="PF02630">
    <property type="entry name" value="SCO1-SenC"/>
    <property type="match status" value="1"/>
</dbReference>
<feature type="transmembrane region" description="Helical" evidence="3">
    <location>
        <begin position="291"/>
        <end position="311"/>
    </location>
</feature>
<sequence length="325" mass="35038">MTSSPDGPRADAAAESTSPENRSPVATSTAQPALDAAAVRRGRWSAGLLLATGLLLAAATSALVIYASLDLQDQARSTPTELPGEVGIEQKLHAQVPLDIILRDEKGVEVRLGDLANGRPILLAPVYFECPMLCNMTRDGQARSMNEMSLNAGTDYLAITVSFDPRENYPQAAAAKRSALSRYGRQGGEQGWRFLTGEESQVRRLTDAVGFRYQYEPTTDQYAHAAGVIVLTPEGVVSRYLYGVAYDPRDLRLALVEASGGQVGTAVDQVLLLCYHYDPINGKYGLAIVNMLRLSGLATVLGMGAAIFAMIRRDRQRQSTPPSHV</sequence>
<dbReference type="CDD" id="cd02968">
    <property type="entry name" value="SCO"/>
    <property type="match status" value="1"/>
</dbReference>
<comment type="similarity">
    <text evidence="1">Belongs to the SCO1/2 family.</text>
</comment>
<feature type="region of interest" description="Disordered" evidence="2">
    <location>
        <begin position="1"/>
        <end position="31"/>
    </location>
</feature>
<dbReference type="Proteomes" id="UP000317648">
    <property type="component" value="Chromosome"/>
</dbReference>
<dbReference type="SUPFAM" id="SSF52833">
    <property type="entry name" value="Thioredoxin-like"/>
    <property type="match status" value="1"/>
</dbReference>
<dbReference type="EMBL" id="CP036433">
    <property type="protein sequence ID" value="QDU98097.1"/>
    <property type="molecule type" value="Genomic_DNA"/>
</dbReference>
<dbReference type="OrthoDB" id="9786756at2"/>
<keyword evidence="3" id="KW-0472">Membrane</keyword>
<dbReference type="KEGG" id="lcre:Pla8534_59580"/>
<name>A0A518E1Y3_9BACT</name>
<evidence type="ECO:0008006" key="6">
    <source>
        <dbReference type="Google" id="ProtNLM"/>
    </source>
</evidence>
<dbReference type="PANTHER" id="PTHR12151">
    <property type="entry name" value="ELECTRON TRANSPORT PROTIN SCO1/SENC FAMILY MEMBER"/>
    <property type="match status" value="1"/>
</dbReference>
<gene>
    <name evidence="4" type="ORF">Pla8534_59580</name>
</gene>
<keyword evidence="3" id="KW-0812">Transmembrane</keyword>